<keyword evidence="6" id="KW-1185">Reference proteome</keyword>
<dbReference type="InterPro" id="IPR026444">
    <property type="entry name" value="Secre_tail"/>
</dbReference>
<evidence type="ECO:0000313" key="5">
    <source>
        <dbReference type="EMBL" id="MFD0962510.1"/>
    </source>
</evidence>
<dbReference type="PANTHER" id="PTHR12147:SF26">
    <property type="entry name" value="PEPTIDASE M28 DOMAIN-CONTAINING PROTEIN"/>
    <property type="match status" value="1"/>
</dbReference>
<dbReference type="NCBIfam" id="TIGR04183">
    <property type="entry name" value="Por_Secre_tail"/>
    <property type="match status" value="1"/>
</dbReference>
<accession>A0ABW3HZ36</accession>
<dbReference type="EMBL" id="JBHTJM010000001">
    <property type="protein sequence ID" value="MFD0962510.1"/>
    <property type="molecule type" value="Genomic_DNA"/>
</dbReference>
<dbReference type="PANTHER" id="PTHR12147">
    <property type="entry name" value="METALLOPEPTIDASE M28 FAMILY MEMBER"/>
    <property type="match status" value="1"/>
</dbReference>
<evidence type="ECO:0000256" key="2">
    <source>
        <dbReference type="SAM" id="SignalP"/>
    </source>
</evidence>
<dbReference type="Pfam" id="PF18962">
    <property type="entry name" value="Por_Secre_tail"/>
    <property type="match status" value="1"/>
</dbReference>
<evidence type="ECO:0000259" key="4">
    <source>
        <dbReference type="Pfam" id="PF18962"/>
    </source>
</evidence>
<feature type="signal peptide" evidence="2">
    <location>
        <begin position="1"/>
        <end position="21"/>
    </location>
</feature>
<organism evidence="5 6">
    <name type="scientific">Pseudofulvibacter geojedonensis</name>
    <dbReference type="NCBI Taxonomy" id="1123758"/>
    <lineage>
        <taxon>Bacteria</taxon>
        <taxon>Pseudomonadati</taxon>
        <taxon>Bacteroidota</taxon>
        <taxon>Flavobacteriia</taxon>
        <taxon>Flavobacteriales</taxon>
        <taxon>Flavobacteriaceae</taxon>
        <taxon>Pseudofulvibacter</taxon>
    </lineage>
</organism>
<evidence type="ECO:0000313" key="6">
    <source>
        <dbReference type="Proteomes" id="UP001596997"/>
    </source>
</evidence>
<evidence type="ECO:0000259" key="3">
    <source>
        <dbReference type="Pfam" id="PF04389"/>
    </source>
</evidence>
<gene>
    <name evidence="5" type="ORF">ACFQ1O_00660</name>
</gene>
<dbReference type="RefSeq" id="WP_377712240.1">
    <property type="nucleotide sequence ID" value="NZ_JBHTJM010000001.1"/>
</dbReference>
<keyword evidence="1 2" id="KW-0732">Signal</keyword>
<dbReference type="Proteomes" id="UP001596997">
    <property type="component" value="Unassembled WGS sequence"/>
</dbReference>
<dbReference type="Gene3D" id="3.40.630.10">
    <property type="entry name" value="Zn peptidases"/>
    <property type="match status" value="1"/>
</dbReference>
<dbReference type="InterPro" id="IPR045175">
    <property type="entry name" value="M28_fam"/>
</dbReference>
<reference evidence="6" key="1">
    <citation type="journal article" date="2019" name="Int. J. Syst. Evol. Microbiol.">
        <title>The Global Catalogue of Microorganisms (GCM) 10K type strain sequencing project: providing services to taxonomists for standard genome sequencing and annotation.</title>
        <authorList>
            <consortium name="The Broad Institute Genomics Platform"/>
            <consortium name="The Broad Institute Genome Sequencing Center for Infectious Disease"/>
            <person name="Wu L."/>
            <person name="Ma J."/>
        </authorList>
    </citation>
    <scope>NUCLEOTIDE SEQUENCE [LARGE SCALE GENOMIC DNA]</scope>
    <source>
        <strain evidence="6">CCUG 62114</strain>
    </source>
</reference>
<comment type="caution">
    <text evidence="5">The sequence shown here is derived from an EMBL/GenBank/DDBJ whole genome shotgun (WGS) entry which is preliminary data.</text>
</comment>
<feature type="domain" description="Secretion system C-terminal sorting" evidence="4">
    <location>
        <begin position="313"/>
        <end position="386"/>
    </location>
</feature>
<protein>
    <submittedName>
        <fullName evidence="5">M20/M25/M40 family metallo-hydrolase</fullName>
    </submittedName>
</protein>
<sequence>MKLHYLIFMYLTSLIGISTQAQTYNAYHNTIASGCSQSSVDTNLQEYVNFGIKSVGSTAIQNSLDWLKAKYQSYGYTDIVEQEFTASGQQTKNLIITKQGSTYPNTYVIVDAHYDSINGVGANDNGSGTVALLEMAKQMANIPTAYSIKFIHFSAEEIGLIGSQYYVDNTVIPQNMDIKLVLNIDEIGGINGQTNDTIVCERDTGNPSSNNAQSSVVTNQLATCIGFYSTLNTEISYAYSSDYMTFENNGEIITGLFEKNQTPYRHTPNDIIANMDTVYVYEVIKGATGALAFFAEADQALSTNSEVFSNLDVYPIPADKKITVYFGKTVNEVRVSIFDINGKTVFNKFYSNIENSKTINTEKLQSGIYVMTIDIDGIKKNQKIQIK</sequence>
<evidence type="ECO:0000256" key="1">
    <source>
        <dbReference type="ARBA" id="ARBA00022729"/>
    </source>
</evidence>
<dbReference type="SUPFAM" id="SSF53187">
    <property type="entry name" value="Zn-dependent exopeptidases"/>
    <property type="match status" value="1"/>
</dbReference>
<feature type="domain" description="Peptidase M28" evidence="3">
    <location>
        <begin position="93"/>
        <end position="277"/>
    </location>
</feature>
<dbReference type="InterPro" id="IPR007484">
    <property type="entry name" value="Peptidase_M28"/>
</dbReference>
<name>A0ABW3HZ36_9FLAO</name>
<dbReference type="Gene3D" id="2.60.40.3080">
    <property type="match status" value="1"/>
</dbReference>
<proteinExistence type="predicted"/>
<dbReference type="Pfam" id="PF04389">
    <property type="entry name" value="Peptidase_M28"/>
    <property type="match status" value="1"/>
</dbReference>
<feature type="chain" id="PRO_5045221683" evidence="2">
    <location>
        <begin position="22"/>
        <end position="387"/>
    </location>
</feature>
<dbReference type="PROSITE" id="PS51257">
    <property type="entry name" value="PROKAR_LIPOPROTEIN"/>
    <property type="match status" value="1"/>
</dbReference>